<feature type="non-terminal residue" evidence="2">
    <location>
        <position position="1"/>
    </location>
</feature>
<name>A0A261WKL7_9PSED</name>
<evidence type="ECO:0000313" key="2">
    <source>
        <dbReference type="EMBL" id="OZI86744.1"/>
    </source>
</evidence>
<dbReference type="AlphaFoldDB" id="A0A261WKL7"/>
<organism evidence="2 3">
    <name type="scientific">Pseudomonas avellanae</name>
    <dbReference type="NCBI Taxonomy" id="46257"/>
    <lineage>
        <taxon>Bacteria</taxon>
        <taxon>Pseudomonadati</taxon>
        <taxon>Pseudomonadota</taxon>
        <taxon>Gammaproteobacteria</taxon>
        <taxon>Pseudomonadales</taxon>
        <taxon>Pseudomonadaceae</taxon>
        <taxon>Pseudomonas</taxon>
    </lineage>
</organism>
<keyword evidence="1" id="KW-0472">Membrane</keyword>
<dbReference type="Proteomes" id="UP000217163">
    <property type="component" value="Unassembled WGS sequence"/>
</dbReference>
<reference evidence="3" key="1">
    <citation type="journal article" date="2016" name="Sci. Rep.">
        <title>Genome analysis of the kiwifruit canker pathogen Pseudomonas syringae pv. actinidiae biovar 5.</title>
        <authorList>
            <person name="Fujikawa T."/>
            <person name="Sawada H."/>
        </authorList>
    </citation>
    <scope>NUCLEOTIDE SEQUENCE [LARGE SCALE GENOMIC DNA]</scope>
    <source>
        <strain evidence="3">MAFF 212061</strain>
    </source>
</reference>
<keyword evidence="1" id="KW-0812">Transmembrane</keyword>
<proteinExistence type="predicted"/>
<dbReference type="EMBL" id="NKQU01000330">
    <property type="protein sequence ID" value="OZI86744.1"/>
    <property type="molecule type" value="Genomic_DNA"/>
</dbReference>
<feature type="non-terminal residue" evidence="2">
    <location>
        <position position="262"/>
    </location>
</feature>
<keyword evidence="1" id="KW-1133">Transmembrane helix</keyword>
<feature type="transmembrane region" description="Helical" evidence="1">
    <location>
        <begin position="75"/>
        <end position="95"/>
    </location>
</feature>
<evidence type="ECO:0000313" key="3">
    <source>
        <dbReference type="Proteomes" id="UP000217163"/>
    </source>
</evidence>
<gene>
    <name evidence="2" type="ORF">CFN58_09290</name>
</gene>
<accession>A0A261WKL7</accession>
<comment type="caution">
    <text evidence="2">The sequence shown here is derived from an EMBL/GenBank/DDBJ whole genome shotgun (WGS) entry which is preliminary data.</text>
</comment>
<dbReference type="NCBIfam" id="TIGR04222">
    <property type="entry name" value="near_uncomplex"/>
    <property type="match status" value="1"/>
</dbReference>
<dbReference type="InterPro" id="IPR026467">
    <property type="entry name" value="Ser/Gly_Cys_C_dom"/>
</dbReference>
<feature type="transmembrane region" description="Helical" evidence="1">
    <location>
        <begin position="107"/>
        <end position="127"/>
    </location>
</feature>
<protein>
    <submittedName>
        <fullName evidence="2">TIGR04222 domain-containing membrane protein</fullName>
    </submittedName>
</protein>
<evidence type="ECO:0000256" key="1">
    <source>
        <dbReference type="SAM" id="Phobius"/>
    </source>
</evidence>
<sequence>PGRGDAGEQARFQAQYRQTLERYRTQFGEPPAQWWPAARPQQSTLDPLHEDTAEQTLQALRGAPQLSGPQRGVPYAVFAWAIIAVVVGMACRAANGGGLSPLHWRGVYFLPLFIALIGLAWSMAAWLRRVLRRGRTAAALDASELAYLAGGADRVADLWFTELLVRNAVYLERDATEPARHWVRCHRQIAVPPALEPALEAVRTTEDPVWALRALRALAAPLEQRLIDKGLWLSQAQARAVRLACTVPVALVWGLGLCKLVI</sequence>